<keyword evidence="1" id="KW-1133">Transmembrane helix</keyword>
<feature type="transmembrane region" description="Helical" evidence="1">
    <location>
        <begin position="7"/>
        <end position="31"/>
    </location>
</feature>
<dbReference type="EMBL" id="JAIULA010000007">
    <property type="protein sequence ID" value="MCP0886639.1"/>
    <property type="molecule type" value="Genomic_DNA"/>
</dbReference>
<sequence length="98" mass="10652">MSKWIRGIAIISILVVATIMIIGTVISNHLIVDSTTILAGIWSIIIGILLVFFHRTELLAGTGEHLNWTNIPKSMKVFIYLIGIVLIGVGISLISSLL</sequence>
<keyword evidence="3" id="KW-1185">Reference proteome</keyword>
<gene>
    <name evidence="2" type="ORF">LB941_04720</name>
</gene>
<accession>A0A9X2FIU0</accession>
<feature type="transmembrane region" description="Helical" evidence="1">
    <location>
        <begin position="77"/>
        <end position="97"/>
    </location>
</feature>
<comment type="caution">
    <text evidence="2">The sequence shown here is derived from an EMBL/GenBank/DDBJ whole genome shotgun (WGS) entry which is preliminary data.</text>
</comment>
<proteinExistence type="predicted"/>
<dbReference type="Proteomes" id="UP001139006">
    <property type="component" value="Unassembled WGS sequence"/>
</dbReference>
<keyword evidence="1" id="KW-0812">Transmembrane</keyword>
<feature type="transmembrane region" description="Helical" evidence="1">
    <location>
        <begin position="37"/>
        <end position="56"/>
    </location>
</feature>
<organism evidence="2 3">
    <name type="scientific">Ligilactobacillus ubinensis</name>
    <dbReference type="NCBI Taxonomy" id="2876789"/>
    <lineage>
        <taxon>Bacteria</taxon>
        <taxon>Bacillati</taxon>
        <taxon>Bacillota</taxon>
        <taxon>Bacilli</taxon>
        <taxon>Lactobacillales</taxon>
        <taxon>Lactobacillaceae</taxon>
        <taxon>Ligilactobacillus</taxon>
    </lineage>
</organism>
<keyword evidence="1" id="KW-0472">Membrane</keyword>
<name>A0A9X2FIU0_9LACO</name>
<evidence type="ECO:0000313" key="2">
    <source>
        <dbReference type="EMBL" id="MCP0886639.1"/>
    </source>
</evidence>
<dbReference type="AlphaFoldDB" id="A0A9X2FIU0"/>
<reference evidence="2 3" key="1">
    <citation type="journal article" date="2023" name="Int. J. Syst. Evol. Microbiol.">
        <title>Ligilactobacillus ubinensis sp. nov., a novel species isolated from the wild ferment of a durian fruit (Durio zibethinus).</title>
        <authorList>
            <person name="Heng Y.C."/>
            <person name="Menon N."/>
            <person name="Chen B."/>
            <person name="Loo B.Z.L."/>
            <person name="Wong G.W.J."/>
            <person name="Lim A.C.H."/>
            <person name="Silvaraju S."/>
            <person name="Kittelmann S."/>
        </authorList>
    </citation>
    <scope>NUCLEOTIDE SEQUENCE [LARGE SCALE GENOMIC DNA]</scope>
    <source>
        <strain evidence="2 3">WILCCON 0076</strain>
    </source>
</reference>
<evidence type="ECO:0000313" key="3">
    <source>
        <dbReference type="Proteomes" id="UP001139006"/>
    </source>
</evidence>
<protein>
    <submittedName>
        <fullName evidence="2">Uncharacterized protein</fullName>
    </submittedName>
</protein>
<dbReference type="RefSeq" id="WP_253359921.1">
    <property type="nucleotide sequence ID" value="NZ_JAIULA010000007.1"/>
</dbReference>
<evidence type="ECO:0000256" key="1">
    <source>
        <dbReference type="SAM" id="Phobius"/>
    </source>
</evidence>